<keyword evidence="6" id="KW-1185">Reference proteome</keyword>
<sequence length="913" mass="104027">MAEAAAIVGLVASIASLVNLSTKVVSRLRDFTSKSSDVPESFKSLSRRLPLLTAILENIQSQAEAGRLPENVTNDLAAVVDDTVEQISAVQKYLHKVLPSDSDSKFGRALKAVKSVAKNDKLQQALEKIYKNIGFLTLHQTTRHVDTGDRILEGVSKLNIKPPTSFNSFGVCLGQAPQVPADAFIGRKKELQQLRDWLSPKSQPNGQRIVSIVGLGGLGKTQLSLAHTRDCGDDYSSVFWLNAKDETSLRQSMVELANVIFSDSISPTAPSADNEKLKIDKVKRWLSETKNDQWLLIFDNYDDPKLPGIESSTGYNIRTYFPDRAQGSILITTRSPLLPFAKKLQLEKIKDIEQSLAILAVRSGREVDGELIKRQFKDDSARRLALRLDGLPLALATAGAFLSQSPGSFDEYLESYNNNWSDLGEHSRGPVDYQERALFSTWNVSFKVVQAQDPEAAELLRLMAYLDNQDLWYELFHKDVDDAPAWWTEVTKSRARFDRAISTLHSYSLLEINAGQCSMHMCEHDWTLEYLNHQLDQERFRIAVHCVAANVKWDNENEYWVNHRRMLPHARRFQNPRVKRVVDWNGIEPRELFHFGWLYEQNVMYGEGEEMYMRALRGYEKQELEIEALNTANELGVLYADQGKLAEAEEMYMRALRGYEKQGLEHTFDTISNLGNLYTRQDKLAEAEDMYMRALRGYEKQGFEHTLNTVNNLGNLYRRQSKLTEAEEMYMRALRGYEKQGLEHTSMLNTVNNLGLLYADQGKLAKAEKMFMRALRGYEKQGLEHTLDTVHNLGSLYYELGKTNPNKFAMAEEMYVRALRGYEKTWGLEHTSTLDTVNGLGKLYEKLGKLTEAEKMYTRALRGSEKAVGNNHPKTQLYSRDLKRIQEKLQDCEGRDSSPEEENLSCPELDRNV</sequence>
<evidence type="ECO:0000313" key="6">
    <source>
        <dbReference type="Proteomes" id="UP000664521"/>
    </source>
</evidence>
<reference evidence="5" key="1">
    <citation type="submission" date="2021-03" db="EMBL/GenBank/DDBJ databases">
        <authorList>
            <person name="Tagirdzhanova G."/>
        </authorList>
    </citation>
    <scope>NUCLEOTIDE SEQUENCE</scope>
</reference>
<dbReference type="Gene3D" id="1.25.40.10">
    <property type="entry name" value="Tetratricopeptide repeat domain"/>
    <property type="match status" value="2"/>
</dbReference>
<dbReference type="SMART" id="SM00028">
    <property type="entry name" value="TPR"/>
    <property type="match status" value="6"/>
</dbReference>
<protein>
    <recommendedName>
        <fullName evidence="7">NB-ARC domain-containing protein</fullName>
    </recommendedName>
</protein>
<feature type="region of interest" description="Disordered" evidence="2">
    <location>
        <begin position="890"/>
        <end position="913"/>
    </location>
</feature>
<dbReference type="PANTHER" id="PTHR46082:SF6">
    <property type="entry name" value="AAA+ ATPASE DOMAIN-CONTAINING PROTEIN-RELATED"/>
    <property type="match status" value="1"/>
</dbReference>
<dbReference type="Pfam" id="PF17107">
    <property type="entry name" value="SesA"/>
    <property type="match status" value="1"/>
</dbReference>
<dbReference type="PRINTS" id="PR00364">
    <property type="entry name" value="DISEASERSIST"/>
</dbReference>
<organism evidence="5 6">
    <name type="scientific">Heterodermia speciosa</name>
    <dbReference type="NCBI Taxonomy" id="116794"/>
    <lineage>
        <taxon>Eukaryota</taxon>
        <taxon>Fungi</taxon>
        <taxon>Dikarya</taxon>
        <taxon>Ascomycota</taxon>
        <taxon>Pezizomycotina</taxon>
        <taxon>Lecanoromycetes</taxon>
        <taxon>OSLEUM clade</taxon>
        <taxon>Lecanoromycetidae</taxon>
        <taxon>Caliciales</taxon>
        <taxon>Physciaceae</taxon>
        <taxon>Heterodermia</taxon>
    </lineage>
</organism>
<feature type="repeat" description="TPR" evidence="1">
    <location>
        <begin position="629"/>
        <end position="662"/>
    </location>
</feature>
<dbReference type="InterPro" id="IPR031352">
    <property type="entry name" value="SesA"/>
</dbReference>
<dbReference type="Pfam" id="PF00931">
    <property type="entry name" value="NB-ARC"/>
    <property type="match status" value="1"/>
</dbReference>
<evidence type="ECO:0000259" key="3">
    <source>
        <dbReference type="Pfam" id="PF00931"/>
    </source>
</evidence>
<dbReference type="InterPro" id="IPR053137">
    <property type="entry name" value="NLR-like"/>
</dbReference>
<dbReference type="InterPro" id="IPR011990">
    <property type="entry name" value="TPR-like_helical_dom_sf"/>
</dbReference>
<comment type="caution">
    <text evidence="5">The sequence shown here is derived from an EMBL/GenBank/DDBJ whole genome shotgun (WGS) entry which is preliminary data.</text>
</comment>
<dbReference type="SUPFAM" id="SSF48452">
    <property type="entry name" value="TPR-like"/>
    <property type="match status" value="2"/>
</dbReference>
<proteinExistence type="predicted"/>
<evidence type="ECO:0000259" key="4">
    <source>
        <dbReference type="Pfam" id="PF17107"/>
    </source>
</evidence>
<evidence type="ECO:0000256" key="2">
    <source>
        <dbReference type="SAM" id="MobiDB-lite"/>
    </source>
</evidence>
<dbReference type="Proteomes" id="UP000664521">
    <property type="component" value="Unassembled WGS sequence"/>
</dbReference>
<dbReference type="Pfam" id="PF13424">
    <property type="entry name" value="TPR_12"/>
    <property type="match status" value="2"/>
</dbReference>
<dbReference type="InterPro" id="IPR019734">
    <property type="entry name" value="TPR_rpt"/>
</dbReference>
<dbReference type="SUPFAM" id="SSF52540">
    <property type="entry name" value="P-loop containing nucleoside triphosphate hydrolases"/>
    <property type="match status" value="1"/>
</dbReference>
<evidence type="ECO:0008006" key="7">
    <source>
        <dbReference type="Google" id="ProtNLM"/>
    </source>
</evidence>
<evidence type="ECO:0000256" key="1">
    <source>
        <dbReference type="PROSITE-ProRule" id="PRU00339"/>
    </source>
</evidence>
<dbReference type="OrthoDB" id="1658288at2759"/>
<dbReference type="Gene3D" id="3.40.50.300">
    <property type="entry name" value="P-loop containing nucleotide triphosphate hydrolases"/>
    <property type="match status" value="1"/>
</dbReference>
<gene>
    <name evidence="5" type="ORF">HETSPECPRED_005664</name>
</gene>
<dbReference type="InterPro" id="IPR027417">
    <property type="entry name" value="P-loop_NTPase"/>
</dbReference>
<dbReference type="PROSITE" id="PS50005">
    <property type="entry name" value="TPR"/>
    <property type="match status" value="5"/>
</dbReference>
<dbReference type="GO" id="GO:0043531">
    <property type="term" value="F:ADP binding"/>
    <property type="evidence" value="ECO:0007669"/>
    <property type="project" value="InterPro"/>
</dbReference>
<feature type="repeat" description="TPR" evidence="1">
    <location>
        <begin position="707"/>
        <end position="740"/>
    </location>
</feature>
<feature type="domain" description="NB-ARC" evidence="3">
    <location>
        <begin position="188"/>
        <end position="335"/>
    </location>
</feature>
<dbReference type="Pfam" id="PF13374">
    <property type="entry name" value="TPR_10"/>
    <property type="match status" value="2"/>
</dbReference>
<feature type="repeat" description="TPR" evidence="1">
    <location>
        <begin position="834"/>
        <end position="867"/>
    </location>
</feature>
<dbReference type="InterPro" id="IPR002182">
    <property type="entry name" value="NB-ARC"/>
</dbReference>
<accession>A0A8H3FES1</accession>
<dbReference type="PANTHER" id="PTHR46082">
    <property type="entry name" value="ATP/GTP-BINDING PROTEIN-RELATED"/>
    <property type="match status" value="1"/>
</dbReference>
<evidence type="ECO:0000313" key="5">
    <source>
        <dbReference type="EMBL" id="CAF9924701.1"/>
    </source>
</evidence>
<keyword evidence="1" id="KW-0802">TPR repeat</keyword>
<dbReference type="AlphaFoldDB" id="A0A8H3FES1"/>
<name>A0A8H3FES1_9LECA</name>
<feature type="domain" description="NACHT-NTPase and P-loop NTPases N-terminal" evidence="4">
    <location>
        <begin position="11"/>
        <end position="133"/>
    </location>
</feature>
<dbReference type="EMBL" id="CAJPDS010000036">
    <property type="protein sequence ID" value="CAF9924701.1"/>
    <property type="molecule type" value="Genomic_DNA"/>
</dbReference>
<feature type="repeat" description="TPR" evidence="1">
    <location>
        <begin position="668"/>
        <end position="701"/>
    </location>
</feature>
<feature type="repeat" description="TPR" evidence="1">
    <location>
        <begin position="748"/>
        <end position="781"/>
    </location>
</feature>